<dbReference type="OrthoDB" id="10307724at2759"/>
<dbReference type="Pfam" id="PF04505">
    <property type="entry name" value="CD225"/>
    <property type="match status" value="1"/>
</dbReference>
<dbReference type="AlphaFoldDB" id="A0A3M7SME9"/>
<dbReference type="Proteomes" id="UP000276133">
    <property type="component" value="Unassembled WGS sequence"/>
</dbReference>
<comment type="caution">
    <text evidence="7">The sequence shown here is derived from an EMBL/GenBank/DDBJ whole genome shotgun (WGS) entry which is preliminary data.</text>
</comment>
<dbReference type="EMBL" id="REGN01001111">
    <property type="protein sequence ID" value="RNA36919.1"/>
    <property type="molecule type" value="Genomic_DNA"/>
</dbReference>
<evidence type="ECO:0000256" key="6">
    <source>
        <dbReference type="SAM" id="Phobius"/>
    </source>
</evidence>
<keyword evidence="8" id="KW-1185">Reference proteome</keyword>
<name>A0A3M7SME9_BRAPC</name>
<sequence length="128" mass="14425">MSYNSNVDNEANIEKGFLRPPTLYQPKKYSSMTMTAPQPDYMNWSTASLFVCFVWGIFAYQASNKVRKFNRMKAYDQAAIYSQSALKYNKSAVACCIIMFLILGVPLAIALAVQGSITKFPNARMFFG</sequence>
<organism evidence="7 8">
    <name type="scientific">Brachionus plicatilis</name>
    <name type="common">Marine rotifer</name>
    <name type="synonym">Brachionus muelleri</name>
    <dbReference type="NCBI Taxonomy" id="10195"/>
    <lineage>
        <taxon>Eukaryota</taxon>
        <taxon>Metazoa</taxon>
        <taxon>Spiralia</taxon>
        <taxon>Gnathifera</taxon>
        <taxon>Rotifera</taxon>
        <taxon>Eurotatoria</taxon>
        <taxon>Monogononta</taxon>
        <taxon>Pseudotrocha</taxon>
        <taxon>Ploima</taxon>
        <taxon>Brachionidae</taxon>
        <taxon>Brachionus</taxon>
    </lineage>
</organism>
<evidence type="ECO:0000256" key="5">
    <source>
        <dbReference type="ARBA" id="ARBA00023136"/>
    </source>
</evidence>
<feature type="transmembrane region" description="Helical" evidence="6">
    <location>
        <begin position="41"/>
        <end position="63"/>
    </location>
</feature>
<reference evidence="7 8" key="1">
    <citation type="journal article" date="2018" name="Sci. Rep.">
        <title>Genomic signatures of local adaptation to the degree of environmental predictability in rotifers.</title>
        <authorList>
            <person name="Franch-Gras L."/>
            <person name="Hahn C."/>
            <person name="Garcia-Roger E.M."/>
            <person name="Carmona M.J."/>
            <person name="Serra M."/>
            <person name="Gomez A."/>
        </authorList>
    </citation>
    <scope>NUCLEOTIDE SEQUENCE [LARGE SCALE GENOMIC DNA]</scope>
    <source>
        <strain evidence="7">HYR1</strain>
    </source>
</reference>
<evidence type="ECO:0000313" key="8">
    <source>
        <dbReference type="Proteomes" id="UP000276133"/>
    </source>
</evidence>
<dbReference type="GO" id="GO:0016020">
    <property type="term" value="C:membrane"/>
    <property type="evidence" value="ECO:0007669"/>
    <property type="project" value="UniProtKB-SubCell"/>
</dbReference>
<comment type="similarity">
    <text evidence="2">Belongs to the CD225/Dispanin family.</text>
</comment>
<proteinExistence type="inferred from homology"/>
<evidence type="ECO:0000256" key="3">
    <source>
        <dbReference type="ARBA" id="ARBA00022692"/>
    </source>
</evidence>
<evidence type="ECO:0000256" key="1">
    <source>
        <dbReference type="ARBA" id="ARBA00004370"/>
    </source>
</evidence>
<evidence type="ECO:0000256" key="4">
    <source>
        <dbReference type="ARBA" id="ARBA00022989"/>
    </source>
</evidence>
<evidence type="ECO:0000256" key="2">
    <source>
        <dbReference type="ARBA" id="ARBA00006843"/>
    </source>
</evidence>
<comment type="subcellular location">
    <subcellularLocation>
        <location evidence="1">Membrane</location>
    </subcellularLocation>
</comment>
<keyword evidence="3 6" id="KW-0812">Transmembrane</keyword>
<gene>
    <name evidence="7" type="ORF">BpHYR1_037015</name>
</gene>
<accession>A0A3M7SME9</accession>
<keyword evidence="5 6" id="KW-0472">Membrane</keyword>
<evidence type="ECO:0000313" key="7">
    <source>
        <dbReference type="EMBL" id="RNA36919.1"/>
    </source>
</evidence>
<feature type="transmembrane region" description="Helical" evidence="6">
    <location>
        <begin position="92"/>
        <end position="117"/>
    </location>
</feature>
<keyword evidence="4 6" id="KW-1133">Transmembrane helix</keyword>
<dbReference type="InterPro" id="IPR007593">
    <property type="entry name" value="CD225/Dispanin_fam"/>
</dbReference>
<protein>
    <submittedName>
        <fullName evidence="7">Tumor suppressor candidate 5-like protein</fullName>
    </submittedName>
</protein>